<keyword evidence="3" id="KW-1185">Reference proteome</keyword>
<gene>
    <name evidence="2" type="ORF">ORD21_17670</name>
</gene>
<sequence length="493" mass="53211">MTNTTTLTAQLAPQHQDVPLERATLGLIIGVATQAGPESLPTLEAALESAPADLMADPEHALIWQGVRTMVNRGQVPAVLELSRALSAPVSQPTWDAVVGDGTATTLAPNLERLTLLARLRSIARTCAAATAATTSGEEPEAIIGGLLKGLESGELGTARAQITSEYGSVLNHIEDLQAGRIPMVSTGFAALDRRLGGGWEQGSFVILGMKTNVGKTKFAVSVALHQVRVGQRVTYVSGELKSTAGERSTHRLKVMAVLSEARVPARLITRGTPEAPQSMSPETRQAITDAERRLNDSGLLSIYDGNLDVEVVISLMRRQAREGGGLMVIDNLDHITVRGYERKGGWEGKDEIVRRLMNAAHATKITVLALAQIKIDKTTTGEAGDMEDLGGYKGIASHADCMITAFRDRKEAETKAAITNDPWRWITEGTFNIVKRRSGVGGSVTVGWDELHGEWCELPQAYMDANRAQLVSEDMQRVGEQIERMQKKAARR</sequence>
<accession>A0ABU4DVF2</accession>
<dbReference type="Gene3D" id="3.40.50.300">
    <property type="entry name" value="P-loop containing nucleotide triphosphate hydrolases"/>
    <property type="match status" value="1"/>
</dbReference>
<dbReference type="Proteomes" id="UP001276150">
    <property type="component" value="Unassembled WGS sequence"/>
</dbReference>
<comment type="caution">
    <text evidence="2">The sequence shown here is derived from an EMBL/GenBank/DDBJ whole genome shotgun (WGS) entry which is preliminary data.</text>
</comment>
<evidence type="ECO:0000313" key="3">
    <source>
        <dbReference type="Proteomes" id="UP001276150"/>
    </source>
</evidence>
<dbReference type="PANTHER" id="PTHR30153:SF2">
    <property type="entry name" value="REPLICATIVE DNA HELICASE"/>
    <property type="match status" value="1"/>
</dbReference>
<reference evidence="2 3" key="1">
    <citation type="submission" date="2022-11" db="EMBL/GenBank/DDBJ databases">
        <title>Deinococcus ZS9-10, Low Temperature and Draught-tolerating, UV-resistant Bacteria from Continental Antarctica.</title>
        <authorList>
            <person name="Cheng L."/>
        </authorList>
    </citation>
    <scope>NUCLEOTIDE SEQUENCE [LARGE SCALE GENOMIC DNA]</scope>
    <source>
        <strain evidence="2 3">ZS9-10</strain>
    </source>
</reference>
<dbReference type="EMBL" id="JAPMIV010000062">
    <property type="protein sequence ID" value="MDV6376426.1"/>
    <property type="molecule type" value="Genomic_DNA"/>
</dbReference>
<dbReference type="InterPro" id="IPR027417">
    <property type="entry name" value="P-loop_NTPase"/>
</dbReference>
<name>A0ABU4DVF2_9DEIO</name>
<proteinExistence type="predicted"/>
<evidence type="ECO:0000313" key="2">
    <source>
        <dbReference type="EMBL" id="MDV6376426.1"/>
    </source>
</evidence>
<dbReference type="PANTHER" id="PTHR30153">
    <property type="entry name" value="REPLICATIVE DNA HELICASE DNAB"/>
    <property type="match status" value="1"/>
</dbReference>
<dbReference type="RefSeq" id="WP_317641782.1">
    <property type="nucleotide sequence ID" value="NZ_JAPMIV010000062.1"/>
</dbReference>
<feature type="domain" description="SF4 helicase" evidence="1">
    <location>
        <begin position="185"/>
        <end position="451"/>
    </location>
</feature>
<protein>
    <recommendedName>
        <fullName evidence="1">SF4 helicase domain-containing protein</fullName>
    </recommendedName>
</protein>
<evidence type="ECO:0000259" key="1">
    <source>
        <dbReference type="Pfam" id="PF03796"/>
    </source>
</evidence>
<dbReference type="InterPro" id="IPR007694">
    <property type="entry name" value="DNA_helicase_DnaB-like_C"/>
</dbReference>
<dbReference type="Pfam" id="PF03796">
    <property type="entry name" value="DnaB_C"/>
    <property type="match status" value="1"/>
</dbReference>
<dbReference type="SUPFAM" id="SSF52540">
    <property type="entry name" value="P-loop containing nucleoside triphosphate hydrolases"/>
    <property type="match status" value="1"/>
</dbReference>
<organism evidence="2 3">
    <name type="scientific">Deinococcus arenicola</name>
    <dbReference type="NCBI Taxonomy" id="2994950"/>
    <lineage>
        <taxon>Bacteria</taxon>
        <taxon>Thermotogati</taxon>
        <taxon>Deinococcota</taxon>
        <taxon>Deinococci</taxon>
        <taxon>Deinococcales</taxon>
        <taxon>Deinococcaceae</taxon>
        <taxon>Deinococcus</taxon>
    </lineage>
</organism>